<dbReference type="PANTHER" id="PTHR11215:SF1">
    <property type="entry name" value="MYG1 EXONUCLEASE"/>
    <property type="match status" value="1"/>
</dbReference>
<dbReference type="PANTHER" id="PTHR11215">
    <property type="entry name" value="METAL DEPENDENT HYDROLASE - RELATED"/>
    <property type="match status" value="1"/>
</dbReference>
<comment type="caution">
    <text evidence="2">The sequence shown here is derived from an EMBL/GenBank/DDBJ whole genome shotgun (WGS) entry which is preliminary data.</text>
</comment>
<protein>
    <submittedName>
        <fullName evidence="2">UPF0160 mitochondrial</fullName>
    </submittedName>
</protein>
<dbReference type="Pfam" id="PF03690">
    <property type="entry name" value="MYG1_exonuc"/>
    <property type="match status" value="1"/>
</dbReference>
<reference evidence="2 3" key="1">
    <citation type="journal article" date="2018" name="Sci. Rep.">
        <title>Genomic signatures of local adaptation to the degree of environmental predictability in rotifers.</title>
        <authorList>
            <person name="Franch-Gras L."/>
            <person name="Hahn C."/>
            <person name="Garcia-Roger E.M."/>
            <person name="Carmona M.J."/>
            <person name="Serra M."/>
            <person name="Gomez A."/>
        </authorList>
    </citation>
    <scope>NUCLEOTIDE SEQUENCE [LARGE SCALE GENOMIC DNA]</scope>
    <source>
        <strain evidence="2">HYR1</strain>
    </source>
</reference>
<evidence type="ECO:0000256" key="1">
    <source>
        <dbReference type="ARBA" id="ARBA00010105"/>
    </source>
</evidence>
<dbReference type="Proteomes" id="UP000276133">
    <property type="component" value="Unassembled WGS sequence"/>
</dbReference>
<dbReference type="AlphaFoldDB" id="A0A3M7P8J2"/>
<accession>A0A3M7P8J2</accession>
<name>A0A3M7P8J2_BRAPC</name>
<dbReference type="InterPro" id="IPR003226">
    <property type="entry name" value="MYG1_exonuclease"/>
</dbReference>
<dbReference type="OrthoDB" id="10265310at2759"/>
<organism evidence="2 3">
    <name type="scientific">Brachionus plicatilis</name>
    <name type="common">Marine rotifer</name>
    <name type="synonym">Brachionus muelleri</name>
    <dbReference type="NCBI Taxonomy" id="10195"/>
    <lineage>
        <taxon>Eukaryota</taxon>
        <taxon>Metazoa</taxon>
        <taxon>Spiralia</taxon>
        <taxon>Gnathifera</taxon>
        <taxon>Rotifera</taxon>
        <taxon>Eurotatoria</taxon>
        <taxon>Monogononta</taxon>
        <taxon>Pseudotrocha</taxon>
        <taxon>Ploima</taxon>
        <taxon>Brachionidae</taxon>
        <taxon>Brachionus</taxon>
    </lineage>
</organism>
<evidence type="ECO:0000313" key="2">
    <source>
        <dbReference type="EMBL" id="RMZ95313.1"/>
    </source>
</evidence>
<proteinExistence type="inferred from homology"/>
<sequence>MALKIGTHNGQFHCDEVLACFMLKQLPDYKDSSILRTRDPVELDKCDIVVDVGGVYDPAKNRFDHHQRSFGETFCSLDPSKPWTIKLSSAGLVYVHFGKQIIDSVLRKYSLEDDKLVNILYDKIYEQFIREIDAIDNGVEIAETKKYDITTNLSSRVSYFNPAWNQDDLDENAQFQLACDYVGKEFEDKIKYYAMVWWPARTYVEKAVKSRHDVDESGAVIRLERAVPWKSHLFDLEKELNIPKEEIKYVVSLDRVSQTYRVICVPVADNSFVNRLSLPADWRGLRDQELSDKASIADCIFVHANGFIGGNKTYEGALKMLQKALEMSNIKKIKL</sequence>
<evidence type="ECO:0000313" key="3">
    <source>
        <dbReference type="Proteomes" id="UP000276133"/>
    </source>
</evidence>
<keyword evidence="3" id="KW-1185">Reference proteome</keyword>
<dbReference type="GO" id="GO:0005634">
    <property type="term" value="C:nucleus"/>
    <property type="evidence" value="ECO:0007669"/>
    <property type="project" value="TreeGrafter"/>
</dbReference>
<dbReference type="GO" id="GO:0005737">
    <property type="term" value="C:cytoplasm"/>
    <property type="evidence" value="ECO:0007669"/>
    <property type="project" value="TreeGrafter"/>
</dbReference>
<dbReference type="EMBL" id="REGN01012466">
    <property type="protein sequence ID" value="RMZ95313.1"/>
    <property type="molecule type" value="Genomic_DNA"/>
</dbReference>
<dbReference type="STRING" id="10195.A0A3M7P8J2"/>
<comment type="similarity">
    <text evidence="1">Belongs to the MYG1 family.</text>
</comment>
<gene>
    <name evidence="2" type="ORF">BpHYR1_012904</name>
</gene>